<evidence type="ECO:0000313" key="2">
    <source>
        <dbReference type="EMBL" id="AFR08813.1"/>
    </source>
</evidence>
<gene>
    <name evidence="2" type="ordered locus">B005_4421</name>
</gene>
<dbReference type="InterPro" id="IPR036551">
    <property type="entry name" value="Flavin_trans-like"/>
</dbReference>
<feature type="domain" description="Flavoprotein" evidence="1">
    <location>
        <begin position="9"/>
        <end position="165"/>
    </location>
</feature>
<dbReference type="AlphaFoldDB" id="J7L579"/>
<dbReference type="STRING" id="1205910.B005_4421"/>
<dbReference type="InterPro" id="IPR003382">
    <property type="entry name" value="Flavoprotein"/>
</dbReference>
<dbReference type="HOGENOM" id="CLU_118224_0_0_11"/>
<organism evidence="2 3">
    <name type="scientific">Nocardiopsis alba (strain ATCC BAA-2165 / BE74)</name>
    <dbReference type="NCBI Taxonomy" id="1205910"/>
    <lineage>
        <taxon>Bacteria</taxon>
        <taxon>Bacillati</taxon>
        <taxon>Actinomycetota</taxon>
        <taxon>Actinomycetes</taxon>
        <taxon>Streptosporangiales</taxon>
        <taxon>Nocardiopsidaceae</taxon>
        <taxon>Nocardiopsis</taxon>
    </lineage>
</organism>
<dbReference type="Pfam" id="PF02441">
    <property type="entry name" value="Flavoprotein"/>
    <property type="match status" value="1"/>
</dbReference>
<accession>J7L579</accession>
<dbReference type="Gene3D" id="3.40.50.1950">
    <property type="entry name" value="Flavin prenyltransferase-like"/>
    <property type="match status" value="1"/>
</dbReference>
<dbReference type="KEGG" id="nal:B005_4421"/>
<dbReference type="PATRIC" id="fig|1205910.3.peg.4177"/>
<reference evidence="2 3" key="1">
    <citation type="journal article" date="2012" name="J. Bacteriol.">
        <title>Whole-Genome Sequence of Nocardiopsis alba Strain ATCC BAA-2165, Associated with Honeybees.</title>
        <authorList>
            <person name="Qiao J."/>
            <person name="Chen L."/>
            <person name="Li Y."/>
            <person name="Wang J."/>
            <person name="Zhang W."/>
            <person name="Chen S."/>
        </authorList>
    </citation>
    <scope>NUCLEOTIDE SEQUENCE [LARGE SCALE GENOMIC DNA]</scope>
    <source>
        <strain evidence="3">ATCC BAA-2165 / BE74</strain>
    </source>
</reference>
<dbReference type="SUPFAM" id="SSF52507">
    <property type="entry name" value="Homo-oligomeric flavin-containing Cys decarboxylases, HFCD"/>
    <property type="match status" value="1"/>
</dbReference>
<dbReference type="GO" id="GO:0003824">
    <property type="term" value="F:catalytic activity"/>
    <property type="evidence" value="ECO:0007669"/>
    <property type="project" value="InterPro"/>
</dbReference>
<reference evidence="3" key="2">
    <citation type="submission" date="2012-08" db="EMBL/GenBank/DDBJ databases">
        <title>Whole-genome sequence of Nocardiopsis alba strain ATCC BAA-2165 associated with honeybees.</title>
        <authorList>
            <person name="Qiao J."/>
            <person name="Chen L."/>
            <person name="Li Y."/>
            <person name="Wang J."/>
            <person name="Zhang W."/>
            <person name="Chen S."/>
        </authorList>
    </citation>
    <scope>NUCLEOTIDE SEQUENCE [LARGE SCALE GENOMIC DNA]</scope>
    <source>
        <strain evidence="3">ATCC BAA-2165 / BE74</strain>
    </source>
</reference>
<dbReference type="eggNOG" id="COG0452">
    <property type="taxonomic scope" value="Bacteria"/>
</dbReference>
<dbReference type="EMBL" id="CP003788">
    <property type="protein sequence ID" value="AFR08813.1"/>
    <property type="molecule type" value="Genomic_DNA"/>
</dbReference>
<proteinExistence type="predicted"/>
<sequence length="170" mass="17955">MTDQRPLYLLLSGASTSGHEPVNGLVELLQNQGRDVTVLSTPMGARFHDLDALADLTGEPVRTEFRLPGMGRSMPPGAAVVACPWSFNSTNKTALGLTDTFAAALACEMIGRGVPTIIVPKAGDALAGHPAFRRSLQELEAMPSVSVLRSEEKSLPSWEEVAEAVAKATA</sequence>
<evidence type="ECO:0000259" key="1">
    <source>
        <dbReference type="Pfam" id="PF02441"/>
    </source>
</evidence>
<protein>
    <submittedName>
        <fullName evidence="2">Flavofamily protein</fullName>
    </submittedName>
</protein>
<dbReference type="RefSeq" id="WP_014911271.1">
    <property type="nucleotide sequence ID" value="NC_018524.1"/>
</dbReference>
<dbReference type="Proteomes" id="UP000003779">
    <property type="component" value="Chromosome"/>
</dbReference>
<dbReference type="OrthoDB" id="161343at2"/>
<name>J7L579_NOCAA</name>
<evidence type="ECO:0000313" key="3">
    <source>
        <dbReference type="Proteomes" id="UP000003779"/>
    </source>
</evidence>